<evidence type="ECO:0000256" key="7">
    <source>
        <dbReference type="ARBA" id="ARBA00023033"/>
    </source>
</evidence>
<dbReference type="InterPro" id="IPR050121">
    <property type="entry name" value="Cytochrome_P450_monoxygenase"/>
</dbReference>
<keyword evidence="4 8" id="KW-0479">Metal-binding</keyword>
<dbReference type="PROSITE" id="PS00086">
    <property type="entry name" value="CYTOCHROME_P450"/>
    <property type="match status" value="1"/>
</dbReference>
<evidence type="ECO:0000256" key="1">
    <source>
        <dbReference type="ARBA" id="ARBA00001971"/>
    </source>
</evidence>
<dbReference type="SUPFAM" id="SSF48264">
    <property type="entry name" value="Cytochrome P450"/>
    <property type="match status" value="1"/>
</dbReference>
<keyword evidence="10" id="KW-1185">Reference proteome</keyword>
<name>A0ABY6UGG2_BIOOC</name>
<dbReference type="CDD" id="cd11058">
    <property type="entry name" value="CYP60B-like"/>
    <property type="match status" value="1"/>
</dbReference>
<protein>
    <submittedName>
        <fullName evidence="9">Uncharacterized protein</fullName>
    </submittedName>
</protein>
<keyword evidence="6 8" id="KW-0408">Iron</keyword>
<evidence type="ECO:0000256" key="8">
    <source>
        <dbReference type="RuleBase" id="RU000461"/>
    </source>
</evidence>
<dbReference type="EMBL" id="CABFNS010000798">
    <property type="protein sequence ID" value="VUC29101.1"/>
    <property type="molecule type" value="Genomic_DNA"/>
</dbReference>
<comment type="caution">
    <text evidence="9">The sequence shown here is derived from an EMBL/GenBank/DDBJ whole genome shotgun (WGS) entry which is preliminary data.</text>
</comment>
<dbReference type="Gene3D" id="1.10.630.10">
    <property type="entry name" value="Cytochrome P450"/>
    <property type="match status" value="1"/>
</dbReference>
<dbReference type="InterPro" id="IPR001128">
    <property type="entry name" value="Cyt_P450"/>
</dbReference>
<keyword evidence="3 8" id="KW-0349">Heme</keyword>
<evidence type="ECO:0000313" key="10">
    <source>
        <dbReference type="Proteomes" id="UP000766486"/>
    </source>
</evidence>
<evidence type="ECO:0000256" key="3">
    <source>
        <dbReference type="ARBA" id="ARBA00022617"/>
    </source>
</evidence>
<dbReference type="InterPro" id="IPR002401">
    <property type="entry name" value="Cyt_P450_E_grp-I"/>
</dbReference>
<evidence type="ECO:0000256" key="4">
    <source>
        <dbReference type="ARBA" id="ARBA00022723"/>
    </source>
</evidence>
<keyword evidence="5 8" id="KW-0560">Oxidoreductase</keyword>
<evidence type="ECO:0000313" key="9">
    <source>
        <dbReference type="EMBL" id="VUC29101.1"/>
    </source>
</evidence>
<accession>A0ABY6UGG2</accession>
<proteinExistence type="inferred from homology"/>
<dbReference type="PANTHER" id="PTHR24305">
    <property type="entry name" value="CYTOCHROME P450"/>
    <property type="match status" value="1"/>
</dbReference>
<dbReference type="PRINTS" id="PR00385">
    <property type="entry name" value="P450"/>
</dbReference>
<reference evidence="9 10" key="1">
    <citation type="submission" date="2019-06" db="EMBL/GenBank/DDBJ databases">
        <authorList>
            <person name="Broberg M."/>
        </authorList>
    </citation>
    <scope>NUCLEOTIDE SEQUENCE [LARGE SCALE GENOMIC DNA]</scope>
</reference>
<gene>
    <name evidence="9" type="ORF">CLO192961_LOCUS252153</name>
</gene>
<dbReference type="Proteomes" id="UP000766486">
    <property type="component" value="Unassembled WGS sequence"/>
</dbReference>
<evidence type="ECO:0000256" key="2">
    <source>
        <dbReference type="ARBA" id="ARBA00010617"/>
    </source>
</evidence>
<sequence length="493" mass="56694">MSVIWFVALALAIPVYSLAIRIYNAYFHPLARVPGPKLYIFTQIPFYYHTLKGDWNNVLKGLHDKYGPIVRFQANRVSLTTADAFKTIYGHKNDADKTFNKDFTSYRAKKTASHIINASHEDHKRMRRLISHAFSDKALRNQEPVLQSYVDKLMSRLSEASDRNESVDLVHWYNFATFDLIGDLAFGQSFHCLDSGNYHPWVKMIFENIKSFTYLTVARRLGMEGLAPYITPAHLVKSAREHAELTKETARKRIASKNTEREDFMSYILRHNDEKGMTENEIIENSNILIIAGSETTATLLSGASFYLLKNPEKMQKVVQEVRSSFTSEANITIQSVSQLPYMIAVLQETFRMYPPVPSILPRVCPKGGEYLEGYWIPEKASLGVPQWAAFQSGRNFRNPSTFVPERWLDDPEYAADQKAVVQPFSMGPRNCVGKNLAYAEMRLIFARLLWTYDIELMQESQNWSDQKIFALWEKKQLKVKLTKRVALPEQTA</sequence>
<comment type="similarity">
    <text evidence="2 8">Belongs to the cytochrome P450 family.</text>
</comment>
<dbReference type="InterPro" id="IPR017972">
    <property type="entry name" value="Cyt_P450_CS"/>
</dbReference>
<evidence type="ECO:0000256" key="6">
    <source>
        <dbReference type="ARBA" id="ARBA00023004"/>
    </source>
</evidence>
<dbReference type="PANTHER" id="PTHR24305:SF29">
    <property type="entry name" value="BENZOATE-PARA-HYDROXYLASE"/>
    <property type="match status" value="1"/>
</dbReference>
<dbReference type="Pfam" id="PF00067">
    <property type="entry name" value="p450"/>
    <property type="match status" value="1"/>
</dbReference>
<keyword evidence="7 8" id="KW-0503">Monooxygenase</keyword>
<comment type="cofactor">
    <cofactor evidence="1">
        <name>heme</name>
        <dbReference type="ChEBI" id="CHEBI:30413"/>
    </cofactor>
</comment>
<evidence type="ECO:0000256" key="5">
    <source>
        <dbReference type="ARBA" id="ARBA00023002"/>
    </source>
</evidence>
<organism evidence="9 10">
    <name type="scientific">Bionectria ochroleuca</name>
    <name type="common">Gliocladium roseum</name>
    <dbReference type="NCBI Taxonomy" id="29856"/>
    <lineage>
        <taxon>Eukaryota</taxon>
        <taxon>Fungi</taxon>
        <taxon>Dikarya</taxon>
        <taxon>Ascomycota</taxon>
        <taxon>Pezizomycotina</taxon>
        <taxon>Sordariomycetes</taxon>
        <taxon>Hypocreomycetidae</taxon>
        <taxon>Hypocreales</taxon>
        <taxon>Bionectriaceae</taxon>
        <taxon>Clonostachys</taxon>
    </lineage>
</organism>
<dbReference type="InterPro" id="IPR036396">
    <property type="entry name" value="Cyt_P450_sf"/>
</dbReference>
<dbReference type="PRINTS" id="PR00463">
    <property type="entry name" value="EP450I"/>
</dbReference>